<reference evidence="2 3" key="1">
    <citation type="submission" date="2017-02" db="EMBL/GenBank/DDBJ databases">
        <authorList>
            <person name="Peterson S.W."/>
        </authorList>
    </citation>
    <scope>NUCLEOTIDE SEQUENCE [LARGE SCALE GENOMIC DNA]</scope>
    <source>
        <strain evidence="2 3">M1</strain>
    </source>
</reference>
<feature type="transmembrane region" description="Helical" evidence="1">
    <location>
        <begin position="383"/>
        <end position="403"/>
    </location>
</feature>
<feature type="transmembrane region" description="Helical" evidence="1">
    <location>
        <begin position="334"/>
        <end position="363"/>
    </location>
</feature>
<organism evidence="2 3">
    <name type="scientific">Maledivibacter halophilus</name>
    <dbReference type="NCBI Taxonomy" id="36842"/>
    <lineage>
        <taxon>Bacteria</taxon>
        <taxon>Bacillati</taxon>
        <taxon>Bacillota</taxon>
        <taxon>Clostridia</taxon>
        <taxon>Peptostreptococcales</taxon>
        <taxon>Caminicellaceae</taxon>
        <taxon>Maledivibacter</taxon>
    </lineage>
</organism>
<dbReference type="EMBL" id="FUZT01000017">
    <property type="protein sequence ID" value="SKC88267.1"/>
    <property type="molecule type" value="Genomic_DNA"/>
</dbReference>
<dbReference type="AlphaFoldDB" id="A0A1T5MJ51"/>
<sequence>MFLKLMNKEIKNQLKSITFYMFLLVLVIYYITQYVPSSPYDPLKPLYSNLKDDGTRGILDNKINEMTFIYYRMNYNLENEAYVKYILGTKRWKKLNMEQKNFLQKMKNKVYNDKLNNESIPEILVSYNEFQKIKNQIDKALGGNTIYSPKYRDNIFLDMYYGHKPIEDENLKIRAGYREMSMMLNMNKYLKSNPILTLYKELSHNQKNSLENAMKRISPYGIDEKGNLIDPVNYKKYELILDKLDKEFGDTTIFSKKYRNRIYLQNKTYIDALKDFKEILNKDKVTSAYGRYLSDYMGITAGFYPIFVVAAMFLRDRKKNISNLFGNKKISPIIYILSKYSGVCISLLICYLILATHSTYVFYRISKNYNYLIDIWAFYKYTLTWIAPTILFTVAISMLLFGIFNKISIPIISQFLLWFSSIQTLGGDYSLYRFIIRFNYLGNYKDYITWRPDIITNRAFYTILSLIIILLAAYVYKKPIENNCNCNTL</sequence>
<feature type="transmembrane region" description="Helical" evidence="1">
    <location>
        <begin position="415"/>
        <end position="435"/>
    </location>
</feature>
<keyword evidence="1" id="KW-0472">Membrane</keyword>
<proteinExistence type="predicted"/>
<name>A0A1T5MJ51_9FIRM</name>
<keyword evidence="3" id="KW-1185">Reference proteome</keyword>
<accession>A0A1T5MJ51</accession>
<evidence type="ECO:0000256" key="1">
    <source>
        <dbReference type="SAM" id="Phobius"/>
    </source>
</evidence>
<evidence type="ECO:0000313" key="3">
    <source>
        <dbReference type="Proteomes" id="UP000190285"/>
    </source>
</evidence>
<dbReference type="STRING" id="36842.SAMN02194393_04844"/>
<gene>
    <name evidence="2" type="ORF">SAMN02194393_04844</name>
</gene>
<keyword evidence="1" id="KW-1133">Transmembrane helix</keyword>
<dbReference type="Proteomes" id="UP000190285">
    <property type="component" value="Unassembled WGS sequence"/>
</dbReference>
<protein>
    <recommendedName>
        <fullName evidence="4">ABC-2 family transporter protein</fullName>
    </recommendedName>
</protein>
<evidence type="ECO:0008006" key="4">
    <source>
        <dbReference type="Google" id="ProtNLM"/>
    </source>
</evidence>
<evidence type="ECO:0000313" key="2">
    <source>
        <dbReference type="EMBL" id="SKC88267.1"/>
    </source>
</evidence>
<feature type="transmembrane region" description="Helical" evidence="1">
    <location>
        <begin position="12"/>
        <end position="31"/>
    </location>
</feature>
<feature type="transmembrane region" description="Helical" evidence="1">
    <location>
        <begin position="296"/>
        <end position="314"/>
    </location>
</feature>
<keyword evidence="1" id="KW-0812">Transmembrane</keyword>
<feature type="transmembrane region" description="Helical" evidence="1">
    <location>
        <begin position="455"/>
        <end position="476"/>
    </location>
</feature>